<keyword evidence="2" id="KW-1185">Reference proteome</keyword>
<gene>
    <name evidence="1" type="ORF">H5993_05070</name>
</gene>
<reference evidence="1 2" key="1">
    <citation type="journal article" date="2021" name="Sci. Rep.">
        <title>The distribution of antibiotic resistance genes in chicken gut microbiota commensals.</title>
        <authorList>
            <person name="Juricova H."/>
            <person name="Matiasovicova J."/>
            <person name="Kubasova T."/>
            <person name="Cejkova D."/>
            <person name="Rychlik I."/>
        </authorList>
    </citation>
    <scope>NUCLEOTIDE SEQUENCE [LARGE SCALE GENOMIC DNA]</scope>
    <source>
        <strain evidence="1 2">An810</strain>
    </source>
</reference>
<comment type="caution">
    <text evidence="1">The sequence shown here is derived from an EMBL/GenBank/DDBJ whole genome shotgun (WGS) entry which is preliminary data.</text>
</comment>
<evidence type="ECO:0000313" key="2">
    <source>
        <dbReference type="Proteomes" id="UP000776629"/>
    </source>
</evidence>
<dbReference type="SUPFAM" id="SSF101386">
    <property type="entry name" value="all-alpha NTP pyrophosphatases"/>
    <property type="match status" value="1"/>
</dbReference>
<dbReference type="Proteomes" id="UP000776629">
    <property type="component" value="Unassembled WGS sequence"/>
</dbReference>
<protein>
    <submittedName>
        <fullName evidence="1">Nucleotide pyrophosphohydrolase</fullName>
    </submittedName>
</protein>
<dbReference type="CDD" id="cd11537">
    <property type="entry name" value="NTP-PPase_RS21-C6_like"/>
    <property type="match status" value="1"/>
</dbReference>
<accession>A0ABS2ENX9</accession>
<dbReference type="PANTHER" id="PTHR46523">
    <property type="entry name" value="DCTP PYROPHOSPHATASE 1"/>
    <property type="match status" value="1"/>
</dbReference>
<dbReference type="EMBL" id="JACJJQ010000019">
    <property type="protein sequence ID" value="MBM6754130.1"/>
    <property type="molecule type" value="Genomic_DNA"/>
</dbReference>
<name>A0ABS2ENX9_9LACO</name>
<dbReference type="Pfam" id="PF12643">
    <property type="entry name" value="MazG-like"/>
    <property type="match status" value="1"/>
</dbReference>
<dbReference type="Gene3D" id="1.10.287.1080">
    <property type="entry name" value="MazG-like"/>
    <property type="match status" value="1"/>
</dbReference>
<sequence length="103" mass="12287">MDYQDAIKIITDFRKSRHWEKYHNLKDLALSANLEASEVLEIFQWKDEKQALTPKETAHLKEEIADTLIYLFYMCDALGMDPYAEIAKKMKINAHRHWDQDEE</sequence>
<dbReference type="PIRSF" id="PIRSF029826">
    <property type="entry name" value="UCP029826_pph"/>
    <property type="match status" value="1"/>
</dbReference>
<dbReference type="InterPro" id="IPR025984">
    <property type="entry name" value="DCTPP"/>
</dbReference>
<organism evidence="1 2">
    <name type="scientific">Limosilactobacillus alvi</name>
    <dbReference type="NCBI Taxonomy" id="990412"/>
    <lineage>
        <taxon>Bacteria</taxon>
        <taxon>Bacillati</taxon>
        <taxon>Bacillota</taxon>
        <taxon>Bacilli</taxon>
        <taxon>Lactobacillales</taxon>
        <taxon>Lactobacillaceae</taxon>
        <taxon>Limosilactobacillus</taxon>
    </lineage>
</organism>
<dbReference type="InterPro" id="IPR052555">
    <property type="entry name" value="dCTP_Pyrophosphatase"/>
</dbReference>
<dbReference type="RefSeq" id="WP_204776490.1">
    <property type="nucleotide sequence ID" value="NZ_JACJJQ010000019.1"/>
</dbReference>
<proteinExistence type="predicted"/>
<dbReference type="PANTHER" id="PTHR46523:SF1">
    <property type="entry name" value="DCTP PYROPHOSPHATASE 1"/>
    <property type="match status" value="1"/>
</dbReference>
<evidence type="ECO:0000313" key="1">
    <source>
        <dbReference type="EMBL" id="MBM6754130.1"/>
    </source>
</evidence>